<gene>
    <name evidence="1" type="ORF">CW311_11660</name>
</gene>
<sequence length="484" mass="55425">MISIKDLKHRINNRYILILTSNTNEKNIIDKLIQKKYTISISNNINGKIGLIGEDIVLHLSGDLGISKQNSVGQIAIAFLGNDDNPKPFLTILAGVCWGNSKLTKIGDVLISNSMLSCNIKKMDRTPVKPKMINSCFDISYLTDDPATLFSQETYVSDSDEIIRNELLSKFEFLHGGEMEGFYCLKDNTPWLIIKVVADYGDKLDREKQVEVLPNISPVIFDLLSAHLKDDEFYTEDLIEFRNFLYGNKLNISRDGNNLDNIQINLIEKYSALIDHNLDNYKSLDHRFYDVKKILESFILEVCSNSISHGRASDIKIEFLRNEIKIIDNGNVFDINQLSEENGGCTTDLFALREYTDLVTIQSKRNTGTQTNIYKIVFSDIIRSIVATKIECPISILSFGRFPDLSYDEGCSAFYIDLTKRFMTSMLEGLSHQISDILIKNNKLAFIKVKNDRQSSLLKEFFHYRLLSEPENYKELMSRLHFFE</sequence>
<accession>A0A2N0WEY7</accession>
<dbReference type="RefSeq" id="WP_101236622.1">
    <property type="nucleotide sequence ID" value="NZ_PISJ01000013.1"/>
</dbReference>
<dbReference type="GO" id="GO:0003824">
    <property type="term" value="F:catalytic activity"/>
    <property type="evidence" value="ECO:0007669"/>
    <property type="project" value="InterPro"/>
</dbReference>
<name>A0A2N0WEY7_9GAMM</name>
<dbReference type="EMBL" id="PISJ01000013">
    <property type="protein sequence ID" value="PKF33449.1"/>
    <property type="molecule type" value="Genomic_DNA"/>
</dbReference>
<evidence type="ECO:0000313" key="1">
    <source>
        <dbReference type="EMBL" id="PKF33449.1"/>
    </source>
</evidence>
<evidence type="ECO:0000313" key="2">
    <source>
        <dbReference type="Proteomes" id="UP000233553"/>
    </source>
</evidence>
<evidence type="ECO:0008006" key="3">
    <source>
        <dbReference type="Google" id="ProtNLM"/>
    </source>
</evidence>
<organism evidence="1 2">
    <name type="scientific">Acinetobacter proteolyticus</name>
    <dbReference type="NCBI Taxonomy" id="1776741"/>
    <lineage>
        <taxon>Bacteria</taxon>
        <taxon>Pseudomonadati</taxon>
        <taxon>Pseudomonadota</taxon>
        <taxon>Gammaproteobacteria</taxon>
        <taxon>Moraxellales</taxon>
        <taxon>Moraxellaceae</taxon>
        <taxon>Acinetobacter</taxon>
    </lineage>
</organism>
<reference evidence="1 2" key="1">
    <citation type="submission" date="2017-12" db="EMBL/GenBank/DDBJ databases">
        <title>Draft Genome sequences of multiple microbial strains isolated from spacecraft associated surfaces.</title>
        <authorList>
            <person name="Seuylemezian A."/>
            <person name="Vaishampayan P."/>
            <person name="Venkateswaran K."/>
        </authorList>
    </citation>
    <scope>NUCLEOTIDE SEQUENCE [LARGE SCALE GENOMIC DNA]</scope>
    <source>
        <strain evidence="1 2">2P01AA</strain>
    </source>
</reference>
<dbReference type="GO" id="GO:0009116">
    <property type="term" value="P:nucleoside metabolic process"/>
    <property type="evidence" value="ECO:0007669"/>
    <property type="project" value="InterPro"/>
</dbReference>
<protein>
    <recommendedName>
        <fullName evidence="3">Nucleoside phosphorylase domain-containing protein</fullName>
    </recommendedName>
</protein>
<dbReference type="InterPro" id="IPR035994">
    <property type="entry name" value="Nucleoside_phosphorylase_sf"/>
</dbReference>
<dbReference type="Gene3D" id="3.40.50.1580">
    <property type="entry name" value="Nucleoside phosphorylase domain"/>
    <property type="match status" value="1"/>
</dbReference>
<dbReference type="AlphaFoldDB" id="A0A2N0WEY7"/>
<dbReference type="Proteomes" id="UP000233553">
    <property type="component" value="Unassembled WGS sequence"/>
</dbReference>
<proteinExistence type="predicted"/>
<comment type="caution">
    <text evidence="1">The sequence shown here is derived from an EMBL/GenBank/DDBJ whole genome shotgun (WGS) entry which is preliminary data.</text>
</comment>